<name>A0A1L7I8L6_9FLAO</name>
<sequence length="43" mass="5030">MIAEIINLNRKIGVLPVLLFILRRFWQNGIGISARNGYFQKKK</sequence>
<organism evidence="1 2">
    <name type="scientific">Christiangramia flava JLT2011</name>
    <dbReference type="NCBI Taxonomy" id="1229726"/>
    <lineage>
        <taxon>Bacteria</taxon>
        <taxon>Pseudomonadati</taxon>
        <taxon>Bacteroidota</taxon>
        <taxon>Flavobacteriia</taxon>
        <taxon>Flavobacteriales</taxon>
        <taxon>Flavobacteriaceae</taxon>
        <taxon>Christiangramia</taxon>
    </lineage>
</organism>
<dbReference type="AlphaFoldDB" id="A0A1L7I8L6"/>
<evidence type="ECO:0000313" key="1">
    <source>
        <dbReference type="EMBL" id="APU69941.1"/>
    </source>
</evidence>
<reference evidence="1 2" key="1">
    <citation type="submission" date="2016-07" db="EMBL/GenBank/DDBJ databases">
        <title>Multi-omics approach to identify versatile polysaccharide utilization systems of a marine flavobacterium Gramella flava.</title>
        <authorList>
            <person name="Tang K."/>
        </authorList>
    </citation>
    <scope>NUCLEOTIDE SEQUENCE [LARGE SCALE GENOMIC DNA]</scope>
    <source>
        <strain evidence="1 2">JLT2011</strain>
    </source>
</reference>
<proteinExistence type="predicted"/>
<dbReference type="Proteomes" id="UP000186230">
    <property type="component" value="Chromosome"/>
</dbReference>
<evidence type="ECO:0000313" key="2">
    <source>
        <dbReference type="Proteomes" id="UP000186230"/>
    </source>
</evidence>
<gene>
    <name evidence="1" type="ORF">GRFL_3217</name>
</gene>
<keyword evidence="2" id="KW-1185">Reference proteome</keyword>
<protein>
    <submittedName>
        <fullName evidence="1">Uncharacterized protein</fullName>
    </submittedName>
</protein>
<accession>A0A1L7I8L6</accession>
<dbReference type="KEGG" id="gfl:GRFL_3217"/>
<dbReference type="EMBL" id="CP016359">
    <property type="protein sequence ID" value="APU69941.1"/>
    <property type="molecule type" value="Genomic_DNA"/>
</dbReference>